<dbReference type="RefSeq" id="WP_131311452.1">
    <property type="nucleotide sequence ID" value="NZ_SJFN01000043.1"/>
</dbReference>
<feature type="transmembrane region" description="Helical" evidence="9">
    <location>
        <begin position="98"/>
        <end position="119"/>
    </location>
</feature>
<keyword evidence="7 9" id="KW-0472">Membrane</keyword>
<evidence type="ECO:0000313" key="11">
    <source>
        <dbReference type="Proteomes" id="UP000292781"/>
    </source>
</evidence>
<evidence type="ECO:0000256" key="8">
    <source>
        <dbReference type="SAM" id="MobiDB-lite"/>
    </source>
</evidence>
<organism evidence="10 11">
    <name type="scientific">Siculibacillus lacustris</name>
    <dbReference type="NCBI Taxonomy" id="1549641"/>
    <lineage>
        <taxon>Bacteria</taxon>
        <taxon>Pseudomonadati</taxon>
        <taxon>Pseudomonadota</taxon>
        <taxon>Alphaproteobacteria</taxon>
        <taxon>Hyphomicrobiales</taxon>
        <taxon>Ancalomicrobiaceae</taxon>
        <taxon>Siculibacillus</taxon>
    </lineage>
</organism>
<name>A0A4V2KSM9_9HYPH</name>
<evidence type="ECO:0000256" key="2">
    <source>
        <dbReference type="ARBA" id="ARBA00008255"/>
    </source>
</evidence>
<sequence>MTERPRRPRAFRIDGSDVVIAEPGSDHAHPGARTVVRPAAEPQPDPAGAALAAVAEPTRRRLISWRGVLAAGVGGLVSLALGLAVDRLISEAWARAEWLGWVGVACLALALLALLAIVVREVGGLRRLARVEHLRLAVAAAHLSDDRRAAPPLIADLAALYADRPDLARARAALAGHAAEVIDGRDLLALAERELMSPLDAAARILVLEAGKRVSVVTAISPRAIVDIAYVAWENLRLMRRLAELYGGRPGTLGFLSLVGRIFTHLGVTGGMALGDTLVQQLVGQGLAARLSARLGEGVVNGLLTARLGLAALDLVRPMPWTALPRPSLGDMMGELTRPTAPLGPRPDAAPPT</sequence>
<keyword evidence="6 9" id="KW-1133">Transmembrane helix</keyword>
<feature type="compositionally biased region" description="Pro residues" evidence="8">
    <location>
        <begin position="342"/>
        <end position="353"/>
    </location>
</feature>
<dbReference type="AlphaFoldDB" id="A0A4V2KSM9"/>
<reference evidence="10 11" key="1">
    <citation type="submission" date="2019-02" db="EMBL/GenBank/DDBJ databases">
        <title>Siculibacillus lacustris gen. nov., sp. nov., a new rosette-forming bacterium isolated from a freshwater crater lake (Lake St. Ana, Romania).</title>
        <authorList>
            <person name="Felfoldi T."/>
            <person name="Marton Z."/>
            <person name="Szabo A."/>
            <person name="Mentes A."/>
            <person name="Boka K."/>
            <person name="Marialigeti K."/>
            <person name="Mathe I."/>
            <person name="Koncz M."/>
            <person name="Schumann P."/>
            <person name="Toth E."/>
        </authorList>
    </citation>
    <scope>NUCLEOTIDE SEQUENCE [LARGE SCALE GENOMIC DNA]</scope>
    <source>
        <strain evidence="10 11">SA-279</strain>
    </source>
</reference>
<dbReference type="EMBL" id="SJFN01000043">
    <property type="protein sequence ID" value="TBW33513.1"/>
    <property type="molecule type" value="Genomic_DNA"/>
</dbReference>
<feature type="region of interest" description="Disordered" evidence="8">
    <location>
        <begin position="331"/>
        <end position="353"/>
    </location>
</feature>
<dbReference type="PANTHER" id="PTHR39342">
    <property type="entry name" value="UPF0283 MEMBRANE PROTEIN YCJF"/>
    <property type="match status" value="1"/>
</dbReference>
<dbReference type="Pfam" id="PF05128">
    <property type="entry name" value="DUF697"/>
    <property type="match status" value="1"/>
</dbReference>
<dbReference type="InterPro" id="IPR021147">
    <property type="entry name" value="DUF697"/>
</dbReference>
<comment type="caution">
    <text evidence="10">The sequence shown here is derived from an EMBL/GenBank/DDBJ whole genome shotgun (WGS) entry which is preliminary data.</text>
</comment>
<gene>
    <name evidence="10" type="ORF">EYW49_20265</name>
</gene>
<dbReference type="NCBIfam" id="TIGR01620">
    <property type="entry name" value="hyp_HI0043"/>
    <property type="match status" value="1"/>
</dbReference>
<protein>
    <submittedName>
        <fullName evidence="10">TIGR01620 family protein</fullName>
    </submittedName>
</protein>
<dbReference type="GO" id="GO:0005886">
    <property type="term" value="C:plasma membrane"/>
    <property type="evidence" value="ECO:0007669"/>
    <property type="project" value="UniProtKB-SubCell"/>
</dbReference>
<feature type="transmembrane region" description="Helical" evidence="9">
    <location>
        <begin position="67"/>
        <end position="86"/>
    </location>
</feature>
<accession>A0A4V2KSM9</accession>
<proteinExistence type="inferred from homology"/>
<evidence type="ECO:0000256" key="9">
    <source>
        <dbReference type="SAM" id="Phobius"/>
    </source>
</evidence>
<evidence type="ECO:0000256" key="5">
    <source>
        <dbReference type="ARBA" id="ARBA00022692"/>
    </source>
</evidence>
<evidence type="ECO:0000313" key="10">
    <source>
        <dbReference type="EMBL" id="TBW33513.1"/>
    </source>
</evidence>
<keyword evidence="5 9" id="KW-0812">Transmembrane</keyword>
<comment type="similarity">
    <text evidence="2">Belongs to the UPF0283 family.</text>
</comment>
<keyword evidence="3" id="KW-1003">Cell membrane</keyword>
<evidence type="ECO:0000256" key="4">
    <source>
        <dbReference type="ARBA" id="ARBA00022519"/>
    </source>
</evidence>
<dbReference type="OrthoDB" id="9816060at2"/>
<comment type="subcellular location">
    <subcellularLocation>
        <location evidence="1">Cell inner membrane</location>
        <topology evidence="1">Multi-pass membrane protein</topology>
    </subcellularLocation>
</comment>
<dbReference type="Proteomes" id="UP000292781">
    <property type="component" value="Unassembled WGS sequence"/>
</dbReference>
<keyword evidence="11" id="KW-1185">Reference proteome</keyword>
<keyword evidence="4" id="KW-0997">Cell inner membrane</keyword>
<evidence type="ECO:0000256" key="1">
    <source>
        <dbReference type="ARBA" id="ARBA00004429"/>
    </source>
</evidence>
<evidence type="ECO:0000256" key="3">
    <source>
        <dbReference type="ARBA" id="ARBA00022475"/>
    </source>
</evidence>
<dbReference type="PANTHER" id="PTHR39342:SF1">
    <property type="entry name" value="UPF0283 MEMBRANE PROTEIN YCJF"/>
    <property type="match status" value="1"/>
</dbReference>
<evidence type="ECO:0000256" key="6">
    <source>
        <dbReference type="ARBA" id="ARBA00022989"/>
    </source>
</evidence>
<evidence type="ECO:0000256" key="7">
    <source>
        <dbReference type="ARBA" id="ARBA00023136"/>
    </source>
</evidence>
<dbReference type="InterPro" id="IPR006507">
    <property type="entry name" value="UPF0283"/>
</dbReference>